<organism evidence="1 2">
    <name type="scientific">Lachnoclostridium phytofermentans (strain ATCC 700394 / DSM 18823 / ISDg)</name>
    <name type="common">Clostridium phytofermentans</name>
    <dbReference type="NCBI Taxonomy" id="357809"/>
    <lineage>
        <taxon>Bacteria</taxon>
        <taxon>Bacillati</taxon>
        <taxon>Bacillota</taxon>
        <taxon>Clostridia</taxon>
        <taxon>Lachnospirales</taxon>
        <taxon>Lachnospiraceae</taxon>
    </lineage>
</organism>
<dbReference type="eggNOG" id="COG3669">
    <property type="taxonomic scope" value="Bacteria"/>
</dbReference>
<sequence>MGEIKWMQDRVYGLMVHYLSHIMPKEGEKRQSWDEMTATFPIQQFCDAVADSGAGWVIFPLGQNTGYYCSENAVLEQYWPGKCSQRDLMLELAEALSERDIKLIVYLPSEVDAAPEEERKALGWEQDSHDKSVFMERYMGIIRYWSQKFGKLVSGWWFDGCYNAGEKTFTRTHSWDNTRFDYLRWQMAARDGNPDAVIAMCPGAEDMRYVFRDQDYLAGEANTLNHLNEGPLIDGMQWHCLVWLDCFWMHGKEPGEIVPPRFSDQEVTDFALQCQQQKGAITWNVGIYEDGVMAEKTLEQIREVKKNIENSRITG</sequence>
<dbReference type="KEGG" id="cpy:Cphy_0777"/>
<evidence type="ECO:0000313" key="2">
    <source>
        <dbReference type="Proteomes" id="UP000000370"/>
    </source>
</evidence>
<evidence type="ECO:0000313" key="1">
    <source>
        <dbReference type="EMBL" id="ABX41164.1"/>
    </source>
</evidence>
<reference evidence="2" key="1">
    <citation type="submission" date="2007-11" db="EMBL/GenBank/DDBJ databases">
        <title>Complete genome sequence of Clostridium phytofermentans ISDg.</title>
        <authorList>
            <person name="Leschine S.B."/>
            <person name="Warnick T.A."/>
            <person name="Blanchard J.L."/>
            <person name="Schnell D.J."/>
            <person name="Petit E.L."/>
            <person name="LaTouf W.G."/>
            <person name="Copeland A."/>
            <person name="Lucas S."/>
            <person name="Lapidus A."/>
            <person name="Barry K."/>
            <person name="Glavina del Rio T."/>
            <person name="Dalin E."/>
            <person name="Tice H."/>
            <person name="Pitluck S."/>
            <person name="Kiss H."/>
            <person name="Brettin T."/>
            <person name="Bruce D."/>
            <person name="Detter J.C."/>
            <person name="Han C."/>
            <person name="Kuske C."/>
            <person name="Schmutz J."/>
            <person name="Larimer F."/>
            <person name="Land M."/>
            <person name="Hauser L."/>
            <person name="Kyrpides N."/>
            <person name="Kim E.A."/>
            <person name="Richardson P."/>
        </authorList>
    </citation>
    <scope>NUCLEOTIDE SEQUENCE [LARGE SCALE GENOMIC DNA]</scope>
    <source>
        <strain evidence="2">ATCC 700394 / DSM 18823 / ISDg</strain>
    </source>
</reference>
<gene>
    <name evidence="1" type="ordered locus">Cphy_0777</name>
</gene>
<protein>
    <submittedName>
        <fullName evidence="1">Uncharacterized protein</fullName>
    </submittedName>
</protein>
<dbReference type="OrthoDB" id="111164at2"/>
<dbReference type="SUPFAM" id="SSF51445">
    <property type="entry name" value="(Trans)glycosidases"/>
    <property type="match status" value="1"/>
</dbReference>
<dbReference type="RefSeq" id="WP_012198809.1">
    <property type="nucleotide sequence ID" value="NC_010001.1"/>
</dbReference>
<name>A9KKJ3_LACP7</name>
<dbReference type="InterPro" id="IPR017853">
    <property type="entry name" value="GH"/>
</dbReference>
<dbReference type="EMBL" id="CP000885">
    <property type="protein sequence ID" value="ABX41164.1"/>
    <property type="molecule type" value="Genomic_DNA"/>
</dbReference>
<dbReference type="Proteomes" id="UP000000370">
    <property type="component" value="Chromosome"/>
</dbReference>
<dbReference type="Gene3D" id="3.20.20.80">
    <property type="entry name" value="Glycosidases"/>
    <property type="match status" value="1"/>
</dbReference>
<proteinExistence type="predicted"/>
<keyword evidence="2" id="KW-1185">Reference proteome</keyword>
<dbReference type="STRING" id="357809.Cphy_0777"/>
<dbReference type="AlphaFoldDB" id="A9KKJ3"/>
<dbReference type="HOGENOM" id="CLU_820939_0_0_9"/>
<accession>A9KKJ3</accession>